<evidence type="ECO:0000256" key="1">
    <source>
        <dbReference type="SAM" id="MobiDB-lite"/>
    </source>
</evidence>
<dbReference type="HOGENOM" id="CLU_1448746_0_0_1"/>
<dbReference type="Proteomes" id="UP000006174">
    <property type="component" value="Unassembled WGS sequence"/>
</dbReference>
<feature type="compositionally biased region" description="Polar residues" evidence="1">
    <location>
        <begin position="40"/>
        <end position="53"/>
    </location>
</feature>
<dbReference type="OrthoDB" id="10441700at2759"/>
<keyword evidence="3" id="KW-1185">Reference proteome</keyword>
<feature type="compositionally biased region" description="Basic residues" evidence="1">
    <location>
        <begin position="175"/>
        <end position="187"/>
    </location>
</feature>
<feature type="region of interest" description="Disordered" evidence="1">
    <location>
        <begin position="149"/>
        <end position="187"/>
    </location>
</feature>
<comment type="caution">
    <text evidence="2">The sequence shown here is derived from an EMBL/GenBank/DDBJ whole genome shotgun (WGS) entry which is preliminary data.</text>
</comment>
<gene>
    <name evidence="2" type="ORF">UHOR_06814</name>
</gene>
<organism evidence="2 3">
    <name type="scientific">Ustilago hordei</name>
    <name type="common">Barley covered smut fungus</name>
    <dbReference type="NCBI Taxonomy" id="120017"/>
    <lineage>
        <taxon>Eukaryota</taxon>
        <taxon>Fungi</taxon>
        <taxon>Dikarya</taxon>
        <taxon>Basidiomycota</taxon>
        <taxon>Ustilaginomycotina</taxon>
        <taxon>Ustilaginomycetes</taxon>
        <taxon>Ustilaginales</taxon>
        <taxon>Ustilaginaceae</taxon>
        <taxon>Ustilago</taxon>
    </lineage>
</organism>
<accession>I2FVI0</accession>
<protein>
    <submittedName>
        <fullName evidence="2">Uncharacterized protein</fullName>
    </submittedName>
</protein>
<name>I2FVI0_USTHO</name>
<feature type="compositionally biased region" description="Basic and acidic residues" evidence="1">
    <location>
        <begin position="149"/>
        <end position="166"/>
    </location>
</feature>
<reference evidence="2 3" key="1">
    <citation type="journal article" date="2012" name="Plant Cell">
        <title>Genome comparison of barley and maize smut fungi reveals targeted loss of RNA silencing components and species-specific presence of transposable elements.</title>
        <authorList>
            <person name="Laurie J.D."/>
            <person name="Ali S."/>
            <person name="Linning R."/>
            <person name="Mannhaupt G."/>
            <person name="Wong P."/>
            <person name="Gueldener U."/>
            <person name="Muensterkoetter M."/>
            <person name="Moore R."/>
            <person name="Kahmann R."/>
            <person name="Bakkeren G."/>
            <person name="Schirawski J."/>
        </authorList>
    </citation>
    <scope>NUCLEOTIDE SEQUENCE [LARGE SCALE GENOMIC DNA]</scope>
    <source>
        <strain evidence="3">Uh4875-4</strain>
    </source>
</reference>
<evidence type="ECO:0000313" key="3">
    <source>
        <dbReference type="Proteomes" id="UP000006174"/>
    </source>
</evidence>
<sequence length="187" mass="21222">MCSMRVQDGANSPSIKEWEPVDLTTLRAKDVKEASPSLADLSSAQRHASTSQPRLPPNPVDRIFGPRSSRNIKIEREKKKCFVRQIVTLAVMLPDESFAVFHLALGSSNKNDNAMFDREIKMQIDRDEKSKSFESCRLRKAKLLKHLELGNSKSDRPSPDAVHCEECSQSAPSTRSKRIEHRRMYKA</sequence>
<feature type="region of interest" description="Disordered" evidence="1">
    <location>
        <begin position="34"/>
        <end position="69"/>
    </location>
</feature>
<dbReference type="EMBL" id="CAGI01000159">
    <property type="protein sequence ID" value="CCF50923.1"/>
    <property type="molecule type" value="Genomic_DNA"/>
</dbReference>
<evidence type="ECO:0000313" key="2">
    <source>
        <dbReference type="EMBL" id="CCF50923.1"/>
    </source>
</evidence>
<proteinExistence type="predicted"/>
<dbReference type="AlphaFoldDB" id="I2FVI0"/>